<organism evidence="3 4">
    <name type="scientific">Kutzneria buriramensis</name>
    <dbReference type="NCBI Taxonomy" id="1045776"/>
    <lineage>
        <taxon>Bacteria</taxon>
        <taxon>Bacillati</taxon>
        <taxon>Actinomycetota</taxon>
        <taxon>Actinomycetes</taxon>
        <taxon>Pseudonocardiales</taxon>
        <taxon>Pseudonocardiaceae</taxon>
        <taxon>Kutzneria</taxon>
    </lineage>
</organism>
<dbReference type="RefSeq" id="WP_116178671.1">
    <property type="nucleotide sequence ID" value="NZ_CP144375.1"/>
</dbReference>
<feature type="domain" description="Ricin B lectin" evidence="2">
    <location>
        <begin position="36"/>
        <end position="178"/>
    </location>
</feature>
<evidence type="ECO:0000259" key="2">
    <source>
        <dbReference type="SMART" id="SM00458"/>
    </source>
</evidence>
<name>A0A3E0H7D1_9PSEU</name>
<feature type="chain" id="PRO_5017709462" evidence="1">
    <location>
        <begin position="27"/>
        <end position="179"/>
    </location>
</feature>
<dbReference type="Pfam" id="PF00652">
    <property type="entry name" value="Ricin_B_lectin"/>
    <property type="match status" value="1"/>
</dbReference>
<dbReference type="SMART" id="SM00458">
    <property type="entry name" value="RICIN"/>
    <property type="match status" value="1"/>
</dbReference>
<dbReference type="InterPro" id="IPR000772">
    <property type="entry name" value="Ricin_B_lectin"/>
</dbReference>
<keyword evidence="1" id="KW-0732">Signal</keyword>
<feature type="signal peptide" evidence="1">
    <location>
        <begin position="1"/>
        <end position="26"/>
    </location>
</feature>
<sequence>MRMMRLAVAVPAAVGLAAGVTGTASAAIPPPSGLTGVVDNFIDDPDEGFPCLDVQGGSHSAGAFVQVFKCNGTPAQQWRFELTRFGTYEILNADNLCLSPDPKTGPVPMSFVRQEPCGPPGGGQTWILQGFDNPGDSFELVNAESNGQLCLSRRLGGSTDEITEQACNHVELQRATWHF</sequence>
<dbReference type="SUPFAM" id="SSF50370">
    <property type="entry name" value="Ricin B-like lectins"/>
    <property type="match status" value="1"/>
</dbReference>
<keyword evidence="3" id="KW-0430">Lectin</keyword>
<evidence type="ECO:0000313" key="3">
    <source>
        <dbReference type="EMBL" id="REH39342.1"/>
    </source>
</evidence>
<dbReference type="InterPro" id="IPR035992">
    <property type="entry name" value="Ricin_B-like_lectins"/>
</dbReference>
<dbReference type="EMBL" id="QUNO01000013">
    <property type="protein sequence ID" value="REH39342.1"/>
    <property type="molecule type" value="Genomic_DNA"/>
</dbReference>
<protein>
    <submittedName>
        <fullName evidence="3">Ricin-type beta-trefoil lectin protein</fullName>
    </submittedName>
</protein>
<gene>
    <name evidence="3" type="ORF">BCF44_113197</name>
</gene>
<proteinExistence type="predicted"/>
<reference evidence="3 4" key="1">
    <citation type="submission" date="2018-08" db="EMBL/GenBank/DDBJ databases">
        <title>Genomic Encyclopedia of Archaeal and Bacterial Type Strains, Phase II (KMG-II): from individual species to whole genera.</title>
        <authorList>
            <person name="Goeker M."/>
        </authorList>
    </citation>
    <scope>NUCLEOTIDE SEQUENCE [LARGE SCALE GENOMIC DNA]</scope>
    <source>
        <strain evidence="3 4">DSM 45791</strain>
    </source>
</reference>
<comment type="caution">
    <text evidence="3">The sequence shown here is derived from an EMBL/GenBank/DDBJ whole genome shotgun (WGS) entry which is preliminary data.</text>
</comment>
<dbReference type="PROSITE" id="PS50231">
    <property type="entry name" value="RICIN_B_LECTIN"/>
    <property type="match status" value="1"/>
</dbReference>
<dbReference type="AlphaFoldDB" id="A0A3E0H7D1"/>
<dbReference type="CDD" id="cd00161">
    <property type="entry name" value="beta-trefoil_Ricin-like"/>
    <property type="match status" value="1"/>
</dbReference>
<dbReference type="Gene3D" id="2.80.10.50">
    <property type="match status" value="2"/>
</dbReference>
<evidence type="ECO:0000313" key="4">
    <source>
        <dbReference type="Proteomes" id="UP000256269"/>
    </source>
</evidence>
<dbReference type="GO" id="GO:0030246">
    <property type="term" value="F:carbohydrate binding"/>
    <property type="evidence" value="ECO:0007669"/>
    <property type="project" value="UniProtKB-KW"/>
</dbReference>
<dbReference type="OrthoDB" id="3296611at2"/>
<keyword evidence="4" id="KW-1185">Reference proteome</keyword>
<evidence type="ECO:0000256" key="1">
    <source>
        <dbReference type="SAM" id="SignalP"/>
    </source>
</evidence>
<dbReference type="Proteomes" id="UP000256269">
    <property type="component" value="Unassembled WGS sequence"/>
</dbReference>
<accession>A0A3E0H7D1</accession>